<evidence type="ECO:0000313" key="8">
    <source>
        <dbReference type="EMBL" id="EDO16132.1"/>
    </source>
</evidence>
<dbReference type="GO" id="GO:0008270">
    <property type="term" value="F:zinc ion binding"/>
    <property type="evidence" value="ECO:0007669"/>
    <property type="project" value="UniProtKB-KW"/>
</dbReference>
<dbReference type="SMART" id="SM00105">
    <property type="entry name" value="ArfGap"/>
    <property type="match status" value="1"/>
</dbReference>
<feature type="domain" description="Arf-GAP" evidence="7">
    <location>
        <begin position="8"/>
        <end position="136"/>
    </location>
</feature>
<dbReference type="GO" id="GO:0005096">
    <property type="term" value="F:GTPase activator activity"/>
    <property type="evidence" value="ECO:0007669"/>
    <property type="project" value="UniProtKB-KW"/>
</dbReference>
<evidence type="ECO:0000259" key="7">
    <source>
        <dbReference type="PROSITE" id="PS50115"/>
    </source>
</evidence>
<feature type="region of interest" description="Disordered" evidence="6">
    <location>
        <begin position="196"/>
        <end position="217"/>
    </location>
</feature>
<dbReference type="Pfam" id="PF01412">
    <property type="entry name" value="ArfGap"/>
    <property type="match status" value="1"/>
</dbReference>
<accession>A7TNL5</accession>
<dbReference type="PhylomeDB" id="A7TNL5"/>
<dbReference type="InterPro" id="IPR051718">
    <property type="entry name" value="ARF_GTPase-activating"/>
</dbReference>
<dbReference type="PANTHER" id="PTHR45705">
    <property type="entry name" value="FI20236P1"/>
    <property type="match status" value="1"/>
</dbReference>
<dbReference type="FunFam" id="1.10.220.150:FF:000009">
    <property type="entry name" value="stromal membrane-associated protein 1 isoform X1"/>
    <property type="match status" value="1"/>
</dbReference>
<keyword evidence="3 5" id="KW-0863">Zinc-finger</keyword>
<dbReference type="InParanoid" id="A7TNL5"/>
<keyword evidence="1" id="KW-0343">GTPase activation</keyword>
<dbReference type="GO" id="GO:0000138">
    <property type="term" value="C:Golgi trans cisterna"/>
    <property type="evidence" value="ECO:0007669"/>
    <property type="project" value="EnsemblFungi"/>
</dbReference>
<dbReference type="AlphaFoldDB" id="A7TNL5"/>
<dbReference type="InterPro" id="IPR001164">
    <property type="entry name" value="ArfGAP_dom"/>
</dbReference>
<dbReference type="OMA" id="YEYKKWI"/>
<evidence type="ECO:0000256" key="1">
    <source>
        <dbReference type="ARBA" id="ARBA00022468"/>
    </source>
</evidence>
<evidence type="ECO:0000256" key="4">
    <source>
        <dbReference type="ARBA" id="ARBA00022833"/>
    </source>
</evidence>
<dbReference type="OrthoDB" id="10266696at2759"/>
<protein>
    <recommendedName>
        <fullName evidence="7">Arf-GAP domain-containing protein</fullName>
    </recommendedName>
</protein>
<dbReference type="SUPFAM" id="SSF57863">
    <property type="entry name" value="ArfGap/RecO-like zinc finger"/>
    <property type="match status" value="1"/>
</dbReference>
<dbReference type="GO" id="GO:0006888">
    <property type="term" value="P:endoplasmic reticulum to Golgi vesicle-mediated transport"/>
    <property type="evidence" value="ECO:0007669"/>
    <property type="project" value="EnsemblFungi"/>
</dbReference>
<dbReference type="PRINTS" id="PR00405">
    <property type="entry name" value="REVINTRACTNG"/>
</dbReference>
<dbReference type="PANTHER" id="PTHR45705:SF1">
    <property type="entry name" value="FI20236P1"/>
    <property type="match status" value="1"/>
</dbReference>
<evidence type="ECO:0000256" key="2">
    <source>
        <dbReference type="ARBA" id="ARBA00022723"/>
    </source>
</evidence>
<dbReference type="EMBL" id="DS480432">
    <property type="protein sequence ID" value="EDO16132.1"/>
    <property type="molecule type" value="Genomic_DNA"/>
</dbReference>
<proteinExistence type="predicted"/>
<dbReference type="RefSeq" id="XP_001643990.1">
    <property type="nucleotide sequence ID" value="XM_001643940.1"/>
</dbReference>
<dbReference type="GO" id="GO:0006891">
    <property type="term" value="P:intra-Golgi vesicle-mediated transport"/>
    <property type="evidence" value="ECO:0007669"/>
    <property type="project" value="EnsemblFungi"/>
</dbReference>
<reference evidence="8 9" key="1">
    <citation type="journal article" date="2007" name="Proc. Natl. Acad. Sci. U.S.A.">
        <title>Independent sorting-out of thousands of duplicated gene pairs in two yeast species descended from a whole-genome duplication.</title>
        <authorList>
            <person name="Scannell D.R."/>
            <person name="Frank A.C."/>
            <person name="Conant G.C."/>
            <person name="Byrne K.P."/>
            <person name="Woolfit M."/>
            <person name="Wolfe K.H."/>
        </authorList>
    </citation>
    <scope>NUCLEOTIDE SEQUENCE [LARGE SCALE GENOMIC DNA]</scope>
    <source>
        <strain evidence="9">ATCC 22028 / DSM 70294 / BCRC 21397 / CBS 2163 / NBRC 10782 / NRRL Y-8283 / UCD 57-17</strain>
    </source>
</reference>
<keyword evidence="2" id="KW-0479">Metal-binding</keyword>
<sequence>MSTSPQVKRALSALLRDPGNANCADCKAQSHPRWASWSLGVFVCIKCAGVHRSLGTHISKVKSVDLDTWKEEHVVMLVKMKNNNNANALYEAKLPDTMKGPLNDMGKLQTFIKNKYEFKKWMGDNTNLVPTETNVSVSSVNSNNSNNANNRLDSPSSGSLIDDASDVSSISTIGQAKKESVSKSSSLLDLQFLSSRENIDGPGRPTNTPAASNISVSQRPDLKKSILSLYSKPAATNKTPSQNSFFAGNSMTSSSISLASTTSINNNNLNMNKTNSGMNFNMNMHQSRSTSTYNIEDDELIKNVWSN</sequence>
<feature type="region of interest" description="Disordered" evidence="6">
    <location>
        <begin position="135"/>
        <end position="160"/>
    </location>
</feature>
<gene>
    <name evidence="8" type="ORF">Kpol_1070p15</name>
</gene>
<dbReference type="KEGG" id="vpo:Kpol_1070p15"/>
<keyword evidence="4" id="KW-0862">Zinc</keyword>
<dbReference type="PROSITE" id="PS50115">
    <property type="entry name" value="ARFGAP"/>
    <property type="match status" value="1"/>
</dbReference>
<dbReference type="HOGENOM" id="CLU_023062_3_1_1"/>
<evidence type="ECO:0000313" key="9">
    <source>
        <dbReference type="Proteomes" id="UP000000267"/>
    </source>
</evidence>
<dbReference type="InterPro" id="IPR038508">
    <property type="entry name" value="ArfGAP_dom_sf"/>
</dbReference>
<dbReference type="GeneID" id="5544286"/>
<organism evidence="9">
    <name type="scientific">Vanderwaltozyma polyspora (strain ATCC 22028 / DSM 70294 / BCRC 21397 / CBS 2163 / NBRC 10782 / NRRL Y-8283 / UCD 57-17)</name>
    <name type="common">Kluyveromyces polysporus</name>
    <dbReference type="NCBI Taxonomy" id="436907"/>
    <lineage>
        <taxon>Eukaryota</taxon>
        <taxon>Fungi</taxon>
        <taxon>Dikarya</taxon>
        <taxon>Ascomycota</taxon>
        <taxon>Saccharomycotina</taxon>
        <taxon>Saccharomycetes</taxon>
        <taxon>Saccharomycetales</taxon>
        <taxon>Saccharomycetaceae</taxon>
        <taxon>Vanderwaltozyma</taxon>
    </lineage>
</organism>
<feature type="compositionally biased region" description="Polar residues" evidence="6">
    <location>
        <begin position="205"/>
        <end position="217"/>
    </location>
</feature>
<evidence type="ECO:0000256" key="3">
    <source>
        <dbReference type="ARBA" id="ARBA00022771"/>
    </source>
</evidence>
<evidence type="ECO:0000256" key="6">
    <source>
        <dbReference type="SAM" id="MobiDB-lite"/>
    </source>
</evidence>
<dbReference type="Gene3D" id="1.10.220.150">
    <property type="entry name" value="Arf GTPase activating protein"/>
    <property type="match status" value="1"/>
</dbReference>
<dbReference type="eggNOG" id="KOG0703">
    <property type="taxonomic scope" value="Eukaryota"/>
</dbReference>
<dbReference type="STRING" id="436907.A7TNL5"/>
<dbReference type="InterPro" id="IPR037278">
    <property type="entry name" value="ARFGAP/RecO"/>
</dbReference>
<keyword evidence="9" id="KW-1185">Reference proteome</keyword>
<feature type="compositionally biased region" description="Low complexity" evidence="6">
    <location>
        <begin position="135"/>
        <end position="150"/>
    </location>
</feature>
<name>A7TNL5_VANPO</name>
<evidence type="ECO:0000256" key="5">
    <source>
        <dbReference type="PROSITE-ProRule" id="PRU00288"/>
    </source>
</evidence>
<dbReference type="FunCoup" id="A7TNL5">
    <property type="interactions" value="171"/>
</dbReference>
<dbReference type="Proteomes" id="UP000000267">
    <property type="component" value="Unassembled WGS sequence"/>
</dbReference>